<dbReference type="PANTHER" id="PTHR47654">
    <property type="entry name" value="ZN(II)2CYS6 TRANSCRIPTION FACTOR (EUROFUNG)-RELATED"/>
    <property type="match status" value="1"/>
</dbReference>
<dbReference type="InterPro" id="IPR036864">
    <property type="entry name" value="Zn2-C6_fun-type_DNA-bd_sf"/>
</dbReference>
<feature type="domain" description="HMG box" evidence="6">
    <location>
        <begin position="369"/>
        <end position="435"/>
    </location>
</feature>
<dbReference type="PRINTS" id="PR00755">
    <property type="entry name" value="AFLATOXINBRP"/>
</dbReference>
<dbReference type="InterPro" id="IPR001660">
    <property type="entry name" value="SAM"/>
</dbReference>
<accession>A0AAD9Z120</accession>
<evidence type="ECO:0000256" key="1">
    <source>
        <dbReference type="ARBA" id="ARBA00022909"/>
    </source>
</evidence>
<gene>
    <name evidence="7" type="ORF">OEA41_010565</name>
</gene>
<feature type="region of interest" description="Disordered" evidence="4">
    <location>
        <begin position="641"/>
        <end position="670"/>
    </location>
</feature>
<feature type="domain" description="Zn(2)-C6 fungal-type" evidence="5">
    <location>
        <begin position="541"/>
        <end position="571"/>
    </location>
</feature>
<dbReference type="SMART" id="SM00398">
    <property type="entry name" value="HMG"/>
    <property type="match status" value="1"/>
</dbReference>
<name>A0AAD9Z120_9LECA</name>
<organism evidence="7 8">
    <name type="scientific">Lepraria neglecta</name>
    <dbReference type="NCBI Taxonomy" id="209136"/>
    <lineage>
        <taxon>Eukaryota</taxon>
        <taxon>Fungi</taxon>
        <taxon>Dikarya</taxon>
        <taxon>Ascomycota</taxon>
        <taxon>Pezizomycotina</taxon>
        <taxon>Lecanoromycetes</taxon>
        <taxon>OSLEUM clade</taxon>
        <taxon>Lecanoromycetidae</taxon>
        <taxon>Lecanorales</taxon>
        <taxon>Lecanorineae</taxon>
        <taxon>Stereocaulaceae</taxon>
        <taxon>Lepraria</taxon>
    </lineage>
</organism>
<feature type="compositionally biased region" description="Polar residues" evidence="4">
    <location>
        <begin position="485"/>
        <end position="495"/>
    </location>
</feature>
<dbReference type="GO" id="GO:0005634">
    <property type="term" value="C:nucleus"/>
    <property type="evidence" value="ECO:0007669"/>
    <property type="project" value="UniProtKB-UniRule"/>
</dbReference>
<dbReference type="Gene3D" id="1.10.30.10">
    <property type="entry name" value="High mobility group box domain"/>
    <property type="match status" value="1"/>
</dbReference>
<dbReference type="Gene3D" id="1.10.150.50">
    <property type="entry name" value="Transcription Factor, Ets-1"/>
    <property type="match status" value="1"/>
</dbReference>
<dbReference type="EMBL" id="JASNWA010000011">
    <property type="protein sequence ID" value="KAK3167438.1"/>
    <property type="molecule type" value="Genomic_DNA"/>
</dbReference>
<evidence type="ECO:0000259" key="6">
    <source>
        <dbReference type="PROSITE" id="PS50118"/>
    </source>
</evidence>
<dbReference type="InterPro" id="IPR006157">
    <property type="entry name" value="FolB_dom"/>
</dbReference>
<keyword evidence="3" id="KW-0238">DNA-binding</keyword>
<dbReference type="InterPro" id="IPR009071">
    <property type="entry name" value="HMG_box_dom"/>
</dbReference>
<reference evidence="7" key="1">
    <citation type="submission" date="2022-11" db="EMBL/GenBank/DDBJ databases">
        <title>Chromosomal genome sequence assembly and mating type (MAT) locus characterization of the leprose asexual lichenized fungus Lepraria neglecta (Nyl.) Erichsen.</title>
        <authorList>
            <person name="Allen J.L."/>
            <person name="Pfeffer B."/>
        </authorList>
    </citation>
    <scope>NUCLEOTIDE SEQUENCE</scope>
    <source>
        <strain evidence="7">Allen 5258</strain>
    </source>
</reference>
<dbReference type="GO" id="GO:0003677">
    <property type="term" value="F:DNA binding"/>
    <property type="evidence" value="ECO:0007669"/>
    <property type="project" value="UniProtKB-UniRule"/>
</dbReference>
<dbReference type="InterPro" id="IPR013761">
    <property type="entry name" value="SAM/pointed_sf"/>
</dbReference>
<dbReference type="SUPFAM" id="SSF57701">
    <property type="entry name" value="Zn2/Cys6 DNA-binding domain"/>
    <property type="match status" value="1"/>
</dbReference>
<dbReference type="GO" id="GO:0008270">
    <property type="term" value="F:zinc ion binding"/>
    <property type="evidence" value="ECO:0007669"/>
    <property type="project" value="InterPro"/>
</dbReference>
<evidence type="ECO:0000313" key="7">
    <source>
        <dbReference type="EMBL" id="KAK3167438.1"/>
    </source>
</evidence>
<dbReference type="GO" id="GO:0000981">
    <property type="term" value="F:DNA-binding transcription factor activity, RNA polymerase II-specific"/>
    <property type="evidence" value="ECO:0007669"/>
    <property type="project" value="InterPro"/>
</dbReference>
<evidence type="ECO:0008006" key="9">
    <source>
        <dbReference type="Google" id="ProtNLM"/>
    </source>
</evidence>
<dbReference type="SUPFAM" id="SSF55620">
    <property type="entry name" value="Tetrahydrobiopterin biosynthesis enzymes-like"/>
    <property type="match status" value="2"/>
</dbReference>
<dbReference type="Proteomes" id="UP001276659">
    <property type="component" value="Unassembled WGS sequence"/>
</dbReference>
<dbReference type="CDD" id="cd09487">
    <property type="entry name" value="SAM_superfamily"/>
    <property type="match status" value="1"/>
</dbReference>
<dbReference type="SUPFAM" id="SSF47095">
    <property type="entry name" value="HMG-box"/>
    <property type="match status" value="1"/>
</dbReference>
<dbReference type="Pfam" id="PF00536">
    <property type="entry name" value="SAM_1"/>
    <property type="match status" value="1"/>
</dbReference>
<proteinExistence type="predicted"/>
<dbReference type="GO" id="GO:0004150">
    <property type="term" value="F:dihydroneopterin aldolase activity"/>
    <property type="evidence" value="ECO:0007669"/>
    <property type="project" value="InterPro"/>
</dbReference>
<dbReference type="PROSITE" id="PS50048">
    <property type="entry name" value="ZN2_CY6_FUNGAL_2"/>
    <property type="match status" value="1"/>
</dbReference>
<evidence type="ECO:0000256" key="4">
    <source>
        <dbReference type="SAM" id="MobiDB-lite"/>
    </source>
</evidence>
<evidence type="ECO:0000256" key="3">
    <source>
        <dbReference type="PROSITE-ProRule" id="PRU00267"/>
    </source>
</evidence>
<feature type="compositionally biased region" description="Polar residues" evidence="4">
    <location>
        <begin position="464"/>
        <end position="476"/>
    </location>
</feature>
<dbReference type="GO" id="GO:0046656">
    <property type="term" value="P:folic acid biosynthetic process"/>
    <property type="evidence" value="ECO:0007669"/>
    <property type="project" value="UniProtKB-KW"/>
</dbReference>
<dbReference type="SMART" id="SM00066">
    <property type="entry name" value="GAL4"/>
    <property type="match status" value="1"/>
</dbReference>
<evidence type="ECO:0000313" key="8">
    <source>
        <dbReference type="Proteomes" id="UP001276659"/>
    </source>
</evidence>
<sequence length="861" mass="97600">MSRSPTKYLDTISLRGLSTTATIGPDAWNRPGKPQPLVLSLYLTIDITSAGTSDNVAHTFSYGQMCKDVDAKTRGKEFMSIDHLSSEIASLADNWPGETLKIVALAPKALLRVEGGFGREIVLRRIEIKKNEFKQLVWQVGSHEWFIEGMKVACIIGVNDHERVEKQMVSIGLKIMGEKEKEEYSEQIREGNGMWRRLVRRVCEVVEASSFQTIEALATLIVKKCLAEFPIPQITVAVEKPSALTFVEGAGVEITRAMGDLELTLTWLGMSKYLERFEEAGFDSWETILEITEKDLEILNVDLGHRRKLQKEIANTKRLAQDPAFVTPLYGITRQKSLPRASISSSSDVLQVPSKRGYRHHPKPDSNAPERPYSAYVMFSNHTREQLKNKSLSFTELSRQVGERWQSLTREEKEYWKRTAATPWEKYKSDMVEYQKTEESREYQKYLNEFKAAQAAKNPEKKQALSQRQSPTSSRMPGSYRLHSRGTSTKPISRRQTAPIVGYLGEPSSQTQKVAIKRLKKEDDERWASSEGARSPRVRQACESCRQRKIKCYGEQPTCRHCRENGAQCFYENGKRDQKKKQDENLWGKLKTYEELLLRFVSQVDDDDQRSIQDALRLVWNPTLKPPQLEISRGVYQLAMRTQDSSTSSSHNNGESEASGVGSMGSTDHVNQDKFMHETGQAFLGQASEARWMESLRKELNPMYAKAAGQGLGSQNPNPYCEDMDTSIVGHQIDPFSLPLKSTADALINSYFSTVHVSFPMITKADFMFQYEQLARTIDPANYPDRTFISKLQLVFAIGAVHAHLTESDWAGDGRDHMLYFAQARMQAVETGILNDTCYLGQVQVFGLGCMYLLATDQINR</sequence>
<dbReference type="CDD" id="cd12148">
    <property type="entry name" value="fungal_TF_MHR"/>
    <property type="match status" value="1"/>
</dbReference>
<keyword evidence="1" id="KW-0289">Folate biosynthesis</keyword>
<dbReference type="Pfam" id="PF00505">
    <property type="entry name" value="HMG_box"/>
    <property type="match status" value="1"/>
</dbReference>
<feature type="region of interest" description="Disordered" evidence="4">
    <location>
        <begin position="454"/>
        <end position="495"/>
    </location>
</feature>
<dbReference type="InterPro" id="IPR001138">
    <property type="entry name" value="Zn2Cys6_DnaBD"/>
</dbReference>
<dbReference type="InterPro" id="IPR036910">
    <property type="entry name" value="HMG_box_dom_sf"/>
</dbReference>
<feature type="region of interest" description="Disordered" evidence="4">
    <location>
        <begin position="342"/>
        <end position="372"/>
    </location>
</feature>
<dbReference type="PROSITE" id="PS00463">
    <property type="entry name" value="ZN2_CY6_FUNGAL_1"/>
    <property type="match status" value="1"/>
</dbReference>
<keyword evidence="2 3" id="KW-0539">Nucleus</keyword>
<dbReference type="InterPro" id="IPR053230">
    <property type="entry name" value="Trans_reg_galc"/>
</dbReference>
<dbReference type="CDD" id="cd00067">
    <property type="entry name" value="GAL4"/>
    <property type="match status" value="1"/>
</dbReference>
<dbReference type="Gene3D" id="3.30.1130.10">
    <property type="match status" value="2"/>
</dbReference>
<feature type="DNA-binding region" description="HMG box" evidence="3">
    <location>
        <begin position="369"/>
        <end position="435"/>
    </location>
</feature>
<evidence type="ECO:0000259" key="5">
    <source>
        <dbReference type="PROSITE" id="PS50048"/>
    </source>
</evidence>
<dbReference type="Pfam" id="PF00172">
    <property type="entry name" value="Zn_clus"/>
    <property type="match status" value="1"/>
</dbReference>
<protein>
    <recommendedName>
        <fullName evidence="9">Zn(2)-C6 fungal-type domain-containing protein</fullName>
    </recommendedName>
</protein>
<dbReference type="Pfam" id="PF02152">
    <property type="entry name" value="FolB"/>
    <property type="match status" value="2"/>
</dbReference>
<comment type="caution">
    <text evidence="7">The sequence shown here is derived from an EMBL/GenBank/DDBJ whole genome shotgun (WGS) entry which is preliminary data.</text>
</comment>
<dbReference type="SMART" id="SM00905">
    <property type="entry name" value="FolB"/>
    <property type="match status" value="2"/>
</dbReference>
<dbReference type="NCBIfam" id="TIGR00526">
    <property type="entry name" value="folB_dom"/>
    <property type="match status" value="1"/>
</dbReference>
<dbReference type="AlphaFoldDB" id="A0AAD9Z120"/>
<dbReference type="InterPro" id="IPR043133">
    <property type="entry name" value="GTP-CH-I_C/QueF"/>
</dbReference>
<evidence type="ECO:0000256" key="2">
    <source>
        <dbReference type="ARBA" id="ARBA00023242"/>
    </source>
</evidence>
<dbReference type="SUPFAM" id="SSF47769">
    <property type="entry name" value="SAM/Pointed domain"/>
    <property type="match status" value="1"/>
</dbReference>
<dbReference type="Gene3D" id="4.10.240.10">
    <property type="entry name" value="Zn(2)-C6 fungal-type DNA-binding domain"/>
    <property type="match status" value="1"/>
</dbReference>
<dbReference type="PANTHER" id="PTHR47654:SF5">
    <property type="entry name" value="TRANSCRIPTION FACTOR DOMAIN-CONTAINING PROTEIN"/>
    <property type="match status" value="1"/>
</dbReference>
<dbReference type="PROSITE" id="PS50118">
    <property type="entry name" value="HMG_BOX_2"/>
    <property type="match status" value="1"/>
</dbReference>
<keyword evidence="8" id="KW-1185">Reference proteome</keyword>